<dbReference type="STRING" id="1797716.A3D07_00775"/>
<accession>A0A1F5GES2</accession>
<protein>
    <submittedName>
        <fullName evidence="1">Uncharacterized protein</fullName>
    </submittedName>
</protein>
<dbReference type="AlphaFoldDB" id="A0A1F5GES2"/>
<organism evidence="1 2">
    <name type="scientific">Candidatus Curtissbacteria bacterium RIFCSPHIGHO2_02_FULL_42_15</name>
    <dbReference type="NCBI Taxonomy" id="1797716"/>
    <lineage>
        <taxon>Bacteria</taxon>
        <taxon>Candidatus Curtissiibacteriota</taxon>
    </lineage>
</organism>
<gene>
    <name evidence="1" type="ORF">A3D07_00775</name>
</gene>
<evidence type="ECO:0000313" key="1">
    <source>
        <dbReference type="EMBL" id="OGD90371.1"/>
    </source>
</evidence>
<name>A0A1F5GES2_9BACT</name>
<comment type="caution">
    <text evidence="1">The sequence shown here is derived from an EMBL/GenBank/DDBJ whole genome shotgun (WGS) entry which is preliminary data.</text>
</comment>
<sequence>MKLNFLTFSSFLVIILPLVILIMARSVNAQSVPTIISHQGRLLNSSNQPVTTAVNVQFAIFDAASGGNQVWTETQSITPDNLGFYDTFLGGVTALPATLPNPSYLQITVQSETLSPRLQFGSVPFAQKAGNADLLDNLDSSVFSQLGSSIESSEIADLTIGNLDISETAAIAGSKISPDFGSQNIFTSGNIGIGTASATSRLNIQGSFSGYPLYIKRTDTGDYTHSLIRVECSATSNRCQPGIQFQRPSGRLWEIAEGSGDIVADVLGFYNNLSGTVMVITPSGNIGIGTTTPAQKLDVAGTIQLTGFKLPTGAANGYVLTSDASGVGTWQTAPGGGGGGGWTDDGAAVRLTTDTDSVGIGTSTPSTKLDVAGTIRTNNQLISTVSTGTAPLSVSSSTKVTNLNADLLDGLDSAAFSQLGSSIESSEIADGTIANIDISATAGIAGTKISPDFGNQMITTTRCIGIGGACSENDLYITGDFNSHTPFAIRGAFGGSVPLAQFICGTSGQPACGSVIEFISTNGTSSFSSRIIQNYLGNFYIDNQSISGTEMTIAGSGNIGIGTIDPQSRLQVSGNYIQFPTISGTTPPAADCDNFAEAGRVVVRTDGTTNLYVCTWTSGTGVWVGK</sequence>
<proteinExistence type="predicted"/>
<evidence type="ECO:0000313" key="2">
    <source>
        <dbReference type="Proteomes" id="UP000177124"/>
    </source>
</evidence>
<reference evidence="1 2" key="1">
    <citation type="journal article" date="2016" name="Nat. Commun.">
        <title>Thousands of microbial genomes shed light on interconnected biogeochemical processes in an aquifer system.</title>
        <authorList>
            <person name="Anantharaman K."/>
            <person name="Brown C.T."/>
            <person name="Hug L.A."/>
            <person name="Sharon I."/>
            <person name="Castelle C.J."/>
            <person name="Probst A.J."/>
            <person name="Thomas B.C."/>
            <person name="Singh A."/>
            <person name="Wilkins M.J."/>
            <person name="Karaoz U."/>
            <person name="Brodie E.L."/>
            <person name="Williams K.H."/>
            <person name="Hubbard S.S."/>
            <person name="Banfield J.F."/>
        </authorList>
    </citation>
    <scope>NUCLEOTIDE SEQUENCE [LARGE SCALE GENOMIC DNA]</scope>
</reference>
<dbReference type="Proteomes" id="UP000177124">
    <property type="component" value="Unassembled WGS sequence"/>
</dbReference>
<dbReference type="EMBL" id="MFBF01000046">
    <property type="protein sequence ID" value="OGD90371.1"/>
    <property type="molecule type" value="Genomic_DNA"/>
</dbReference>